<proteinExistence type="predicted"/>
<keyword evidence="1" id="KW-0472">Membrane</keyword>
<evidence type="ECO:0000313" key="2">
    <source>
        <dbReference type="EMBL" id="RRV10021.1"/>
    </source>
</evidence>
<organism evidence="2 3">
    <name type="scientific">Stutzerimonas xanthomarina</name>
    <dbReference type="NCBI Taxonomy" id="271420"/>
    <lineage>
        <taxon>Bacteria</taxon>
        <taxon>Pseudomonadati</taxon>
        <taxon>Pseudomonadota</taxon>
        <taxon>Gammaproteobacteria</taxon>
        <taxon>Pseudomonadales</taxon>
        <taxon>Pseudomonadaceae</taxon>
        <taxon>Stutzerimonas</taxon>
    </lineage>
</organism>
<reference evidence="2 3" key="1">
    <citation type="submission" date="2018-10" db="EMBL/GenBank/DDBJ databases">
        <title>Transmission dynamics of multidrug resistant bacteria on intensive care unit surfaces.</title>
        <authorList>
            <person name="D'Souza A.W."/>
            <person name="Potter R.F."/>
            <person name="Wallace M."/>
            <person name="Shupe A."/>
            <person name="Patel S."/>
            <person name="Sun S."/>
            <person name="Gul D."/>
            <person name="Kwon J.H."/>
            <person name="Andleeb S."/>
            <person name="Burnham C.-A.D."/>
            <person name="Dantas G."/>
        </authorList>
    </citation>
    <scope>NUCLEOTIDE SEQUENCE [LARGE SCALE GENOMIC DNA]</scope>
    <source>
        <strain evidence="2 3">PX_177</strain>
    </source>
</reference>
<comment type="caution">
    <text evidence="2">The sequence shown here is derived from an EMBL/GenBank/DDBJ whole genome shotgun (WGS) entry which is preliminary data.</text>
</comment>
<gene>
    <name evidence="2" type="ORF">EGJ28_15145</name>
</gene>
<evidence type="ECO:0000256" key="1">
    <source>
        <dbReference type="SAM" id="Phobius"/>
    </source>
</evidence>
<keyword evidence="1" id="KW-1133">Transmembrane helix</keyword>
<dbReference type="AlphaFoldDB" id="A0A3R8UBH0"/>
<feature type="transmembrane region" description="Helical" evidence="1">
    <location>
        <begin position="67"/>
        <end position="90"/>
    </location>
</feature>
<protein>
    <submittedName>
        <fullName evidence="2">Uncharacterized protein</fullName>
    </submittedName>
</protein>
<dbReference type="EMBL" id="RHQL01000008">
    <property type="protein sequence ID" value="RRV10021.1"/>
    <property type="molecule type" value="Genomic_DNA"/>
</dbReference>
<name>A0A3R8UBH0_9GAMM</name>
<dbReference type="Proteomes" id="UP000276506">
    <property type="component" value="Unassembled WGS sequence"/>
</dbReference>
<accession>A0A3R8UBH0</accession>
<feature type="transmembrane region" description="Helical" evidence="1">
    <location>
        <begin position="17"/>
        <end position="34"/>
    </location>
</feature>
<evidence type="ECO:0000313" key="3">
    <source>
        <dbReference type="Proteomes" id="UP000276506"/>
    </source>
</evidence>
<sequence length="190" mass="20559">MTDADAPSRFRNPIDPIIVGIVVLACLLFVWAIFEAGHASVLCDPPPAKLPDGGVCDAEGRPLINPFLTLIVTPLAATLSTYFGAALGIANVQAFDTGSRNQPWRFLLRWGGLIRRDSHPYSMIQTWAAYFYLFGLLVAGIYLYVDLQPPTTETLDTPYTHIIIKTCGSSLAGVIMGVLALSLGVKPQKP</sequence>
<feature type="transmembrane region" description="Helical" evidence="1">
    <location>
        <begin position="162"/>
        <end position="185"/>
    </location>
</feature>
<feature type="transmembrane region" description="Helical" evidence="1">
    <location>
        <begin position="124"/>
        <end position="142"/>
    </location>
</feature>
<keyword evidence="1" id="KW-0812">Transmembrane</keyword>
<dbReference type="RefSeq" id="WP_125877849.1">
    <property type="nucleotide sequence ID" value="NZ_RHQL01000008.1"/>
</dbReference>